<dbReference type="InterPro" id="IPR058245">
    <property type="entry name" value="NreC/VraR/RcsB-like_REC"/>
</dbReference>
<evidence type="ECO:0000313" key="9">
    <source>
        <dbReference type="Proteomes" id="UP000662783"/>
    </source>
</evidence>
<reference evidence="8" key="1">
    <citation type="submission" date="2021-02" db="EMBL/GenBank/DDBJ databases">
        <title>Fulvivirga sp. S481 isolated from sea water.</title>
        <authorList>
            <person name="Bae S.S."/>
            <person name="Baek K."/>
        </authorList>
    </citation>
    <scope>NUCLEOTIDE SEQUENCE</scope>
    <source>
        <strain evidence="8">S481</strain>
    </source>
</reference>
<dbReference type="PRINTS" id="PR00038">
    <property type="entry name" value="HTHLUXR"/>
</dbReference>
<dbReference type="PANTHER" id="PTHR43214">
    <property type="entry name" value="TWO-COMPONENT RESPONSE REGULATOR"/>
    <property type="match status" value="1"/>
</dbReference>
<sequence>MSKKLKIALVDDHSLIRDGIKSLLMGSEKFDITILEASNGKSALKLISTEKPDIAVLDISLPDINGMQIAEEILTTQEGVKVIMLSMYSDYEYVSHCIEIGVNGYVLKGEGHEILDAIEALSNDTQYYSSGVRDLIVSQYTAKVRKKSPEEEKIVLTNREKEVIKHVVDGLTSNEIADILFISARTVDTHRSNIMKKLKVKNSIALINKIKDLALLD</sequence>
<evidence type="ECO:0000256" key="2">
    <source>
        <dbReference type="ARBA" id="ARBA00023015"/>
    </source>
</evidence>
<evidence type="ECO:0000256" key="1">
    <source>
        <dbReference type="ARBA" id="ARBA00022553"/>
    </source>
</evidence>
<dbReference type="SMART" id="SM00421">
    <property type="entry name" value="HTH_LUXR"/>
    <property type="match status" value="1"/>
</dbReference>
<accession>A0A975A0N8</accession>
<evidence type="ECO:0000313" key="8">
    <source>
        <dbReference type="EMBL" id="QSE97584.1"/>
    </source>
</evidence>
<organism evidence="8 9">
    <name type="scientific">Fulvivirga lutea</name>
    <dbReference type="NCBI Taxonomy" id="2810512"/>
    <lineage>
        <taxon>Bacteria</taxon>
        <taxon>Pseudomonadati</taxon>
        <taxon>Bacteroidota</taxon>
        <taxon>Cytophagia</taxon>
        <taxon>Cytophagales</taxon>
        <taxon>Fulvivirgaceae</taxon>
        <taxon>Fulvivirga</taxon>
    </lineage>
</organism>
<evidence type="ECO:0000259" key="7">
    <source>
        <dbReference type="PROSITE" id="PS50110"/>
    </source>
</evidence>
<feature type="domain" description="Response regulatory" evidence="7">
    <location>
        <begin position="6"/>
        <end position="123"/>
    </location>
</feature>
<evidence type="ECO:0000256" key="3">
    <source>
        <dbReference type="ARBA" id="ARBA00023125"/>
    </source>
</evidence>
<dbReference type="RefSeq" id="WP_205722094.1">
    <property type="nucleotide sequence ID" value="NZ_CP070608.1"/>
</dbReference>
<dbReference type="PROSITE" id="PS50110">
    <property type="entry name" value="RESPONSE_REGULATORY"/>
    <property type="match status" value="1"/>
</dbReference>
<dbReference type="Gene3D" id="3.40.50.2300">
    <property type="match status" value="1"/>
</dbReference>
<dbReference type="PROSITE" id="PS00622">
    <property type="entry name" value="HTH_LUXR_1"/>
    <property type="match status" value="1"/>
</dbReference>
<dbReference type="SUPFAM" id="SSF46894">
    <property type="entry name" value="C-terminal effector domain of the bipartite response regulators"/>
    <property type="match status" value="1"/>
</dbReference>
<dbReference type="CDD" id="cd17535">
    <property type="entry name" value="REC_NarL-like"/>
    <property type="match status" value="1"/>
</dbReference>
<dbReference type="Pfam" id="PF00196">
    <property type="entry name" value="GerE"/>
    <property type="match status" value="1"/>
</dbReference>
<dbReference type="PROSITE" id="PS50043">
    <property type="entry name" value="HTH_LUXR_2"/>
    <property type="match status" value="1"/>
</dbReference>
<keyword evidence="4" id="KW-0804">Transcription</keyword>
<keyword evidence="1 5" id="KW-0597">Phosphoprotein</keyword>
<dbReference type="GO" id="GO:0000160">
    <property type="term" value="P:phosphorelay signal transduction system"/>
    <property type="evidence" value="ECO:0007669"/>
    <property type="project" value="InterPro"/>
</dbReference>
<dbReference type="EMBL" id="CP070608">
    <property type="protein sequence ID" value="QSE97584.1"/>
    <property type="molecule type" value="Genomic_DNA"/>
</dbReference>
<dbReference type="SMART" id="SM00448">
    <property type="entry name" value="REC"/>
    <property type="match status" value="1"/>
</dbReference>
<feature type="modified residue" description="4-aspartylphosphate" evidence="5">
    <location>
        <position position="58"/>
    </location>
</feature>
<proteinExistence type="predicted"/>
<dbReference type="InterPro" id="IPR001789">
    <property type="entry name" value="Sig_transdc_resp-reg_receiver"/>
</dbReference>
<dbReference type="InterPro" id="IPR016032">
    <property type="entry name" value="Sig_transdc_resp-reg_C-effctor"/>
</dbReference>
<dbReference type="InterPro" id="IPR000792">
    <property type="entry name" value="Tscrpt_reg_LuxR_C"/>
</dbReference>
<keyword evidence="9" id="KW-1185">Reference proteome</keyword>
<feature type="domain" description="HTH luxR-type" evidence="6">
    <location>
        <begin position="149"/>
        <end position="214"/>
    </location>
</feature>
<dbReference type="PANTHER" id="PTHR43214:SF41">
    <property type="entry name" value="NITRATE_NITRITE RESPONSE REGULATOR PROTEIN NARP"/>
    <property type="match status" value="1"/>
</dbReference>
<gene>
    <name evidence="8" type="ORF">JR347_00405</name>
</gene>
<dbReference type="GO" id="GO:0006355">
    <property type="term" value="P:regulation of DNA-templated transcription"/>
    <property type="evidence" value="ECO:0007669"/>
    <property type="project" value="InterPro"/>
</dbReference>
<dbReference type="GO" id="GO:0003677">
    <property type="term" value="F:DNA binding"/>
    <property type="evidence" value="ECO:0007669"/>
    <property type="project" value="UniProtKB-KW"/>
</dbReference>
<dbReference type="InterPro" id="IPR011006">
    <property type="entry name" value="CheY-like_superfamily"/>
</dbReference>
<protein>
    <submittedName>
        <fullName evidence="8">Response regulator transcription factor</fullName>
    </submittedName>
</protein>
<keyword evidence="3" id="KW-0238">DNA-binding</keyword>
<evidence type="ECO:0000256" key="5">
    <source>
        <dbReference type="PROSITE-ProRule" id="PRU00169"/>
    </source>
</evidence>
<name>A0A975A0N8_9BACT</name>
<dbReference type="CDD" id="cd06170">
    <property type="entry name" value="LuxR_C_like"/>
    <property type="match status" value="1"/>
</dbReference>
<keyword evidence="2" id="KW-0805">Transcription regulation</keyword>
<evidence type="ECO:0000256" key="4">
    <source>
        <dbReference type="ARBA" id="ARBA00023163"/>
    </source>
</evidence>
<dbReference type="SUPFAM" id="SSF52172">
    <property type="entry name" value="CheY-like"/>
    <property type="match status" value="1"/>
</dbReference>
<evidence type="ECO:0000259" key="6">
    <source>
        <dbReference type="PROSITE" id="PS50043"/>
    </source>
</evidence>
<dbReference type="Pfam" id="PF00072">
    <property type="entry name" value="Response_reg"/>
    <property type="match status" value="1"/>
</dbReference>
<dbReference type="InterPro" id="IPR039420">
    <property type="entry name" value="WalR-like"/>
</dbReference>
<dbReference type="KEGG" id="fuv:JR347_00405"/>
<dbReference type="AlphaFoldDB" id="A0A975A0N8"/>
<dbReference type="Proteomes" id="UP000662783">
    <property type="component" value="Chromosome"/>
</dbReference>